<dbReference type="Proteomes" id="UP000275267">
    <property type="component" value="Unassembled WGS sequence"/>
</dbReference>
<feature type="compositionally biased region" description="Basic residues" evidence="1">
    <location>
        <begin position="1"/>
        <end position="14"/>
    </location>
</feature>
<sequence length="309" mass="33417">MQRARKQNIGRRSARSLALPVDTAERAGLQEQGESRQTPGGRGRLLARPIAGRKARRAEGDGKGGGGQRSGVWGSAPVQARPSVRVCLSLAPAFPTERGATVNLICTFCPNLPRVMGTTGRGRGRLCRGGGGVDRISALPDELLLCILNSSLASVASKRPRARQRSAVVFGSGGLGRLDSRTLTRLASRRLAGEGELRLRIAPRWLRRFVQARELELPVCGRAAAIRVSISHFGLQPWVPAAGAFAALRVLRVACFDFRRLDLERVVSSQCPRLQELSLEGLMGSYGVAGLTVKYIYRSKVCLSKKRCL</sequence>
<reference evidence="3" key="1">
    <citation type="journal article" date="2019" name="Nat. Commun.">
        <title>The genome of broomcorn millet.</title>
        <authorList>
            <person name="Zou C."/>
            <person name="Miki D."/>
            <person name="Li D."/>
            <person name="Tang Q."/>
            <person name="Xiao L."/>
            <person name="Rajput S."/>
            <person name="Deng P."/>
            <person name="Jia W."/>
            <person name="Huang R."/>
            <person name="Zhang M."/>
            <person name="Sun Y."/>
            <person name="Hu J."/>
            <person name="Fu X."/>
            <person name="Schnable P.S."/>
            <person name="Li F."/>
            <person name="Zhang H."/>
            <person name="Feng B."/>
            <person name="Zhu X."/>
            <person name="Liu R."/>
            <person name="Schnable J.C."/>
            <person name="Zhu J.-K."/>
            <person name="Zhang H."/>
        </authorList>
    </citation>
    <scope>NUCLEOTIDE SEQUENCE [LARGE SCALE GENOMIC DNA]</scope>
</reference>
<proteinExistence type="predicted"/>
<protein>
    <submittedName>
        <fullName evidence="2">Uncharacterized protein</fullName>
    </submittedName>
</protein>
<dbReference type="OrthoDB" id="696377at2759"/>
<name>A0A3L6T2M0_PANMI</name>
<comment type="caution">
    <text evidence="2">The sequence shown here is derived from an EMBL/GenBank/DDBJ whole genome shotgun (WGS) entry which is preliminary data.</text>
</comment>
<accession>A0A3L6T2M0</accession>
<dbReference type="EMBL" id="PQIB02000003">
    <property type="protein sequence ID" value="RLN30953.1"/>
    <property type="molecule type" value="Genomic_DNA"/>
</dbReference>
<evidence type="ECO:0000313" key="2">
    <source>
        <dbReference type="EMBL" id="RLN30953.1"/>
    </source>
</evidence>
<evidence type="ECO:0000313" key="3">
    <source>
        <dbReference type="Proteomes" id="UP000275267"/>
    </source>
</evidence>
<feature type="region of interest" description="Disordered" evidence="1">
    <location>
        <begin position="1"/>
        <end position="75"/>
    </location>
</feature>
<organism evidence="2 3">
    <name type="scientific">Panicum miliaceum</name>
    <name type="common">Proso millet</name>
    <name type="synonym">Broomcorn millet</name>
    <dbReference type="NCBI Taxonomy" id="4540"/>
    <lineage>
        <taxon>Eukaryota</taxon>
        <taxon>Viridiplantae</taxon>
        <taxon>Streptophyta</taxon>
        <taxon>Embryophyta</taxon>
        <taxon>Tracheophyta</taxon>
        <taxon>Spermatophyta</taxon>
        <taxon>Magnoliopsida</taxon>
        <taxon>Liliopsida</taxon>
        <taxon>Poales</taxon>
        <taxon>Poaceae</taxon>
        <taxon>PACMAD clade</taxon>
        <taxon>Panicoideae</taxon>
        <taxon>Panicodae</taxon>
        <taxon>Paniceae</taxon>
        <taxon>Panicinae</taxon>
        <taxon>Panicum</taxon>
        <taxon>Panicum sect. Panicum</taxon>
    </lineage>
</organism>
<dbReference type="AlphaFoldDB" id="A0A3L6T2M0"/>
<gene>
    <name evidence="2" type="ORF">C2845_PM05G21790</name>
</gene>
<evidence type="ECO:0000256" key="1">
    <source>
        <dbReference type="SAM" id="MobiDB-lite"/>
    </source>
</evidence>
<keyword evidence="3" id="KW-1185">Reference proteome</keyword>